<organism evidence="1 2">
    <name type="scientific">Zalerion maritima</name>
    <dbReference type="NCBI Taxonomy" id="339359"/>
    <lineage>
        <taxon>Eukaryota</taxon>
        <taxon>Fungi</taxon>
        <taxon>Dikarya</taxon>
        <taxon>Ascomycota</taxon>
        <taxon>Pezizomycotina</taxon>
        <taxon>Sordariomycetes</taxon>
        <taxon>Lulworthiomycetidae</taxon>
        <taxon>Lulworthiales</taxon>
        <taxon>Lulworthiaceae</taxon>
        <taxon>Zalerion</taxon>
    </lineage>
</organism>
<reference evidence="1" key="1">
    <citation type="submission" date="2022-07" db="EMBL/GenBank/DDBJ databases">
        <title>Draft genome sequence of Zalerion maritima ATCC 34329, a (micro)plastics degrading marine fungus.</title>
        <authorList>
            <person name="Paco A."/>
            <person name="Goncalves M.F.M."/>
            <person name="Rocha-Santos T.A.P."/>
            <person name="Alves A."/>
        </authorList>
    </citation>
    <scope>NUCLEOTIDE SEQUENCE</scope>
    <source>
        <strain evidence="1">ATCC 34329</strain>
    </source>
</reference>
<dbReference type="AlphaFoldDB" id="A0AAD5WQD0"/>
<sequence>MSGLDLTAGIIAVLDFSAKVIGILRVYQASFRSAKDDIMQLPNSSGDLIRTPKRLQQLLARPGEQDLKSVVGIRASIDNCRVESKALAKTGTCSTGWECSSALEIKGHREGFQGDGEVVWGEHFGGIVGRPNVAIFFLPNSLQILVLGDLAPRSTMIFSRIKQLPVMPRG</sequence>
<dbReference type="Proteomes" id="UP001201980">
    <property type="component" value="Unassembled WGS sequence"/>
</dbReference>
<accession>A0AAD5WQD0</accession>
<evidence type="ECO:0000313" key="2">
    <source>
        <dbReference type="Proteomes" id="UP001201980"/>
    </source>
</evidence>
<evidence type="ECO:0000313" key="1">
    <source>
        <dbReference type="EMBL" id="KAJ2895600.1"/>
    </source>
</evidence>
<comment type="caution">
    <text evidence="1">The sequence shown here is derived from an EMBL/GenBank/DDBJ whole genome shotgun (WGS) entry which is preliminary data.</text>
</comment>
<proteinExistence type="predicted"/>
<protein>
    <submittedName>
        <fullName evidence="1">Uncharacterized protein</fullName>
    </submittedName>
</protein>
<name>A0AAD5WQD0_9PEZI</name>
<keyword evidence="2" id="KW-1185">Reference proteome</keyword>
<gene>
    <name evidence="1" type="ORF">MKZ38_006312</name>
</gene>
<dbReference type="EMBL" id="JAKWBI020000388">
    <property type="protein sequence ID" value="KAJ2895600.1"/>
    <property type="molecule type" value="Genomic_DNA"/>
</dbReference>